<dbReference type="InterPro" id="IPR006016">
    <property type="entry name" value="UspA"/>
</dbReference>
<sequence length="148" mass="15456">MSRKTRHGRIIVGVDGSPASVQALRWALDQAELTGARVEAVCAWEGARSRGASGQVYPDDDPAESAAVALSEAIGEAVTGRDAVEVAHRLIEGRAADVLVEAAESADLLVMGNRGRGRFTGALLGSVTQDCVHRAPCPVVVIRNENTA</sequence>
<evidence type="ECO:0000256" key="1">
    <source>
        <dbReference type="ARBA" id="ARBA00008791"/>
    </source>
</evidence>
<accession>A0A6L5GE31</accession>
<comment type="caution">
    <text evidence="3">The sequence shown here is derived from an EMBL/GenBank/DDBJ whole genome shotgun (WGS) entry which is preliminary data.</text>
</comment>
<dbReference type="InterPro" id="IPR006015">
    <property type="entry name" value="Universal_stress_UspA"/>
</dbReference>
<dbReference type="SUPFAM" id="SSF52402">
    <property type="entry name" value="Adenine nucleotide alpha hydrolases-like"/>
    <property type="match status" value="1"/>
</dbReference>
<dbReference type="PRINTS" id="PR01438">
    <property type="entry name" value="UNVRSLSTRESS"/>
</dbReference>
<dbReference type="InterPro" id="IPR014729">
    <property type="entry name" value="Rossmann-like_a/b/a_fold"/>
</dbReference>
<keyword evidence="4" id="KW-1185">Reference proteome</keyword>
<dbReference type="CDD" id="cd23659">
    <property type="entry name" value="USP_At3g01520-like"/>
    <property type="match status" value="1"/>
</dbReference>
<dbReference type="Gene3D" id="3.40.50.620">
    <property type="entry name" value="HUPs"/>
    <property type="match status" value="1"/>
</dbReference>
<protein>
    <submittedName>
        <fullName evidence="3">Universal stress protein</fullName>
    </submittedName>
</protein>
<comment type="similarity">
    <text evidence="1">Belongs to the universal stress protein A family.</text>
</comment>
<evidence type="ECO:0000313" key="4">
    <source>
        <dbReference type="Proteomes" id="UP000477750"/>
    </source>
</evidence>
<gene>
    <name evidence="3" type="ORF">GFD30_20570</name>
</gene>
<dbReference type="RefSeq" id="WP_322633456.1">
    <property type="nucleotide sequence ID" value="NZ_WIAO01000031.1"/>
</dbReference>
<proteinExistence type="inferred from homology"/>
<evidence type="ECO:0000259" key="2">
    <source>
        <dbReference type="Pfam" id="PF00582"/>
    </source>
</evidence>
<dbReference type="PANTHER" id="PTHR46268:SF6">
    <property type="entry name" value="UNIVERSAL STRESS PROTEIN UP12"/>
    <property type="match status" value="1"/>
</dbReference>
<dbReference type="EMBL" id="WIAO01000031">
    <property type="protein sequence ID" value="MQM27940.1"/>
    <property type="molecule type" value="Genomic_DNA"/>
</dbReference>
<feature type="domain" description="UspA" evidence="2">
    <location>
        <begin position="9"/>
        <end position="143"/>
    </location>
</feature>
<name>A0A6L5GE31_9ACTN</name>
<dbReference type="AlphaFoldDB" id="A0A6L5GE31"/>
<dbReference type="PANTHER" id="PTHR46268">
    <property type="entry name" value="STRESS RESPONSE PROTEIN NHAX"/>
    <property type="match status" value="1"/>
</dbReference>
<dbReference type="Proteomes" id="UP000477750">
    <property type="component" value="Unassembled WGS sequence"/>
</dbReference>
<reference evidence="3 4" key="1">
    <citation type="submission" date="2019-10" db="EMBL/GenBank/DDBJ databases">
        <title>Glycomyces albidus sp. nov., a novel actinomycete isolated from rhizosphere soil of wheat (Triticum aestivum L.).</title>
        <authorList>
            <person name="Qian L."/>
        </authorList>
    </citation>
    <scope>NUCLEOTIDE SEQUENCE [LARGE SCALE GENOMIC DNA]</scope>
    <source>
        <strain evidence="3 4">NEAU-7082</strain>
    </source>
</reference>
<dbReference type="Pfam" id="PF00582">
    <property type="entry name" value="Usp"/>
    <property type="match status" value="1"/>
</dbReference>
<organism evidence="3 4">
    <name type="scientific">Glycomyces albidus</name>
    <dbReference type="NCBI Taxonomy" id="2656774"/>
    <lineage>
        <taxon>Bacteria</taxon>
        <taxon>Bacillati</taxon>
        <taxon>Actinomycetota</taxon>
        <taxon>Actinomycetes</taxon>
        <taxon>Glycomycetales</taxon>
        <taxon>Glycomycetaceae</taxon>
        <taxon>Glycomyces</taxon>
    </lineage>
</organism>
<evidence type="ECO:0000313" key="3">
    <source>
        <dbReference type="EMBL" id="MQM27940.1"/>
    </source>
</evidence>